<keyword evidence="10" id="KW-1185">Reference proteome</keyword>
<dbReference type="EMBL" id="CAJNJA010013586">
    <property type="protein sequence ID" value="CAE7324738.1"/>
    <property type="molecule type" value="Genomic_DNA"/>
</dbReference>
<reference evidence="9" key="1">
    <citation type="submission" date="2021-02" db="EMBL/GenBank/DDBJ databases">
        <authorList>
            <person name="Dougan E. K."/>
            <person name="Rhodes N."/>
            <person name="Thang M."/>
            <person name="Chan C."/>
        </authorList>
    </citation>
    <scope>NUCLEOTIDE SEQUENCE</scope>
</reference>
<proteinExistence type="predicted"/>
<keyword evidence="7" id="KW-0812">Transmembrane</keyword>
<dbReference type="InterPro" id="IPR021131">
    <property type="entry name" value="Ribosomal_uL15/eL18"/>
</dbReference>
<accession>A0A812P1G3</accession>
<keyword evidence="1" id="KW-0343">GTPase activation</keyword>
<dbReference type="GO" id="GO:0031267">
    <property type="term" value="F:small GTPase binding"/>
    <property type="evidence" value="ECO:0007669"/>
    <property type="project" value="TreeGrafter"/>
</dbReference>
<feature type="compositionally biased region" description="Acidic residues" evidence="6">
    <location>
        <begin position="907"/>
        <end position="917"/>
    </location>
</feature>
<dbReference type="Pfam" id="PF13516">
    <property type="entry name" value="LRR_6"/>
    <property type="match status" value="3"/>
</dbReference>
<dbReference type="InterPro" id="IPR027038">
    <property type="entry name" value="RanGap"/>
</dbReference>
<keyword evidence="3" id="KW-0677">Repeat</keyword>
<feature type="transmembrane region" description="Helical" evidence="7">
    <location>
        <begin position="40"/>
        <end position="60"/>
    </location>
</feature>
<dbReference type="GO" id="GO:1990904">
    <property type="term" value="C:ribonucleoprotein complex"/>
    <property type="evidence" value="ECO:0007669"/>
    <property type="project" value="UniProtKB-KW"/>
</dbReference>
<dbReference type="PANTHER" id="PTHR24113:SF12">
    <property type="entry name" value="RAN GTPASE-ACTIVATING PROTEIN 1"/>
    <property type="match status" value="1"/>
</dbReference>
<evidence type="ECO:0000256" key="7">
    <source>
        <dbReference type="SAM" id="Phobius"/>
    </source>
</evidence>
<evidence type="ECO:0000256" key="6">
    <source>
        <dbReference type="SAM" id="MobiDB-lite"/>
    </source>
</evidence>
<dbReference type="InterPro" id="IPR036227">
    <property type="entry name" value="Ribosomal_uL15/eL18_sf"/>
</dbReference>
<feature type="region of interest" description="Disordered" evidence="6">
    <location>
        <begin position="229"/>
        <end position="273"/>
    </location>
</feature>
<dbReference type="GO" id="GO:0005634">
    <property type="term" value="C:nucleus"/>
    <property type="evidence" value="ECO:0007669"/>
    <property type="project" value="TreeGrafter"/>
</dbReference>
<feature type="region of interest" description="Disordered" evidence="6">
    <location>
        <begin position="1168"/>
        <end position="1227"/>
    </location>
</feature>
<dbReference type="Pfam" id="PF00828">
    <property type="entry name" value="Ribosomal_L27A"/>
    <property type="match status" value="1"/>
</dbReference>
<dbReference type="PROSITE" id="PS51203">
    <property type="entry name" value="CS"/>
    <property type="match status" value="1"/>
</dbReference>
<dbReference type="SUPFAM" id="SSF82199">
    <property type="entry name" value="SET domain"/>
    <property type="match status" value="1"/>
</dbReference>
<feature type="domain" description="CS" evidence="8">
    <location>
        <begin position="1511"/>
        <end position="1594"/>
    </location>
</feature>
<dbReference type="CDD" id="cd10527">
    <property type="entry name" value="SET_LSMT"/>
    <property type="match status" value="1"/>
</dbReference>
<dbReference type="Gene3D" id="3.80.10.10">
    <property type="entry name" value="Ribonuclease Inhibitor"/>
    <property type="match status" value="1"/>
</dbReference>
<dbReference type="PANTHER" id="PTHR24113">
    <property type="entry name" value="RAN GTPASE-ACTIVATING PROTEIN 1"/>
    <property type="match status" value="1"/>
</dbReference>
<dbReference type="SUPFAM" id="SSF52080">
    <property type="entry name" value="Ribosomal proteins L15p and L18e"/>
    <property type="match status" value="2"/>
</dbReference>
<dbReference type="SMART" id="SM00368">
    <property type="entry name" value="LRR_RI"/>
    <property type="match status" value="4"/>
</dbReference>
<feature type="transmembrane region" description="Helical" evidence="7">
    <location>
        <begin position="124"/>
        <end position="144"/>
    </location>
</feature>
<sequence>MRLSIPCVALARNPLEGVPTRCTNIRKVVAAMAPPHRTPLLVVACAALLAAYVLSEAFAVTTSPKALSPPRLSAQAVGAGLPAQHSSEGYGAVGGAMCGAVAALLAAGGLAVRSQRKSRSLQCNAFSSSSSGFMGTPCASSYVWNHQAAPQPQQPVQAQSGVASMGMKAQVWWIRNNGYDGPAKGGAKLWDSRRRESRRRGEELFRHDVDNFELCVHNLLAAPGSNKRRIQRGRGKYGHHGRTCGYGSTKNGAAKRGRRTLNPGYEGNQKPLHLKTPKLTKDQRDSMKQDPYTPITFWAQDLSDETRHRAFPSSPRTRPASFKVPLIMLHRSPFAWSPLQRPNPVPLVATPNLQAYSQTSCHYHKQDLNGRRLEAAAFAGLSGAFWRFRLRVKGRPGRPGKQASRIRCRSEFEKDAEQYTQLVDWLRERGAYVNQAVGLVERDILEDGGSRAERGCAATQDIRAGELLLEIPLSCCLSSVPGCYDDILSTLEPALERGGIAKADVELALAVAVERQQGEASPWWTYLRMLDCSHTFPLFYDKADLEALENIPLTESLEVTSQVISQIAEASGLHDTEFREAMQLVMGRRFGAETSRAMMPIGDLLNHRFYPSCEWETPTPDTPCWRLKSKMDLSPGDSLNHLYCEDPNHLLLQQSGFIMNENPHNRIMARPVDLRNALYSVCNSSSPEDFASFRKDQVEKELPDPDEEGVGLSMFLVGRRPGGLQWNPLWLDMIGLAVTESPDAPHWGTSPEGMEKYLHALETASWSLFPTSLEEVEADWTERAAVESAALDDELCAERPEGSSANPACVLNMCEDGDEVDYMDLFMRGLPVPSRKKFDRVKIKANETDELTVKNLTVFAHAFEPAAREKIEENGGRCIRLSDVGSLPIDAKWMSTNEFKVGAGDDSKEEAEGEEAPAEAGTARPTCALDAEAATGGSLVLPDGRKLNGSGAPVSGSRFRVEPGASGLPELQAKPGAGQDAKSAAHCSTFASRPAVLESSDTKRDARDGRSISLLQGESLQFQEYARHIAGVSLSLRWGTGLFETPSAQGPDFRDAVGFHSSPAVRMAKDRPEWDSLFDDLDDGERKDPAAEGDPASESWRAGSTVGPDWDHLYKRRHGTSSRQFLGSSGGRGPRIVALGCAMLSSRQARDGGEKRADDDALDYAALFSGATDPDDDDLPDLVPTDTRASAEKANPASERGGAPSVSSPREDARGTAGNNSKELEHEEEVNVAQRRLIFDLDSSLVDLACHWQKYGILGHFNLSGHADEGVEAWGEKLMPKGTLSLADFRSHGVELDLSDTHAVSSGFQELEEFSSAVKRDGTVTTLRLSRARIGNSGASWIAGALMRNFTLTELVLSSNSISDEGIDPLAAVLDSNNTLKKIDLSDNRVGSRGAQQLASASSRNRSLTYLDLSRNSIGDQGAEEFLSVLDVAVRPRPSALRILDFAGNSITRRTEERLLSAFHRGITVLESLHLSDSDRAKASAADEGKPPRFTVICTQQGIEIRAGRAGPRAQISWEQDQGDVEVVLKRAEMRKCDAAVVDVAFGYRRLKVTVRAELIMDIELFARIRPEDCAWTVGDGYLQIVLAKAESPM</sequence>
<dbReference type="InterPro" id="IPR001611">
    <property type="entry name" value="Leu-rich_rpt"/>
</dbReference>
<dbReference type="GO" id="GO:0005829">
    <property type="term" value="C:cytosol"/>
    <property type="evidence" value="ECO:0007669"/>
    <property type="project" value="TreeGrafter"/>
</dbReference>
<dbReference type="Gene3D" id="2.60.40.790">
    <property type="match status" value="1"/>
</dbReference>
<dbReference type="OrthoDB" id="419424at2759"/>
<dbReference type="SUPFAM" id="SSF52047">
    <property type="entry name" value="RNI-like"/>
    <property type="match status" value="1"/>
</dbReference>
<protein>
    <submittedName>
        <fullName evidence="9">Nlrc3 protein</fullName>
    </submittedName>
</protein>
<gene>
    <name evidence="9" type="primary">Nlrc3</name>
    <name evidence="9" type="ORF">SNEC2469_LOCUS8178</name>
</gene>
<feature type="region of interest" description="Disordered" evidence="6">
    <location>
        <begin position="902"/>
        <end position="925"/>
    </location>
</feature>
<feature type="region of interest" description="Disordered" evidence="6">
    <location>
        <begin position="1070"/>
        <end position="1114"/>
    </location>
</feature>
<evidence type="ECO:0000313" key="10">
    <source>
        <dbReference type="Proteomes" id="UP000601435"/>
    </source>
</evidence>
<keyword evidence="7" id="KW-1133">Transmembrane helix</keyword>
<evidence type="ECO:0000256" key="5">
    <source>
        <dbReference type="ARBA" id="ARBA00023274"/>
    </source>
</evidence>
<keyword evidence="4" id="KW-0689">Ribosomal protein</keyword>
<evidence type="ECO:0000256" key="3">
    <source>
        <dbReference type="ARBA" id="ARBA00022737"/>
    </source>
</evidence>
<dbReference type="GO" id="GO:0048471">
    <property type="term" value="C:perinuclear region of cytoplasm"/>
    <property type="evidence" value="ECO:0007669"/>
    <property type="project" value="TreeGrafter"/>
</dbReference>
<evidence type="ECO:0000256" key="1">
    <source>
        <dbReference type="ARBA" id="ARBA00022468"/>
    </source>
</evidence>
<keyword evidence="5" id="KW-0687">Ribonucleoprotein</keyword>
<dbReference type="Pfam" id="PF04969">
    <property type="entry name" value="CS"/>
    <property type="match status" value="1"/>
</dbReference>
<dbReference type="InterPro" id="IPR046341">
    <property type="entry name" value="SET_dom_sf"/>
</dbReference>
<dbReference type="GO" id="GO:0005096">
    <property type="term" value="F:GTPase activator activity"/>
    <property type="evidence" value="ECO:0007669"/>
    <property type="project" value="UniProtKB-KW"/>
</dbReference>
<dbReference type="GO" id="GO:0005840">
    <property type="term" value="C:ribosome"/>
    <property type="evidence" value="ECO:0007669"/>
    <property type="project" value="UniProtKB-KW"/>
</dbReference>
<evidence type="ECO:0000256" key="2">
    <source>
        <dbReference type="ARBA" id="ARBA00022614"/>
    </source>
</evidence>
<dbReference type="SUPFAM" id="SSF49764">
    <property type="entry name" value="HSP20-like chaperones"/>
    <property type="match status" value="1"/>
</dbReference>
<evidence type="ECO:0000256" key="4">
    <source>
        <dbReference type="ARBA" id="ARBA00022980"/>
    </source>
</evidence>
<evidence type="ECO:0000313" key="9">
    <source>
        <dbReference type="EMBL" id="CAE7324738.1"/>
    </source>
</evidence>
<dbReference type="InterPro" id="IPR032675">
    <property type="entry name" value="LRR_dom_sf"/>
</dbReference>
<dbReference type="PROSITE" id="PS51450">
    <property type="entry name" value="LRR"/>
    <property type="match status" value="1"/>
</dbReference>
<keyword evidence="2" id="KW-0433">Leucine-rich repeat</keyword>
<dbReference type="InterPro" id="IPR008978">
    <property type="entry name" value="HSP20-like_chaperone"/>
</dbReference>
<feature type="compositionally biased region" description="Basic residues" evidence="6">
    <location>
        <begin position="229"/>
        <end position="242"/>
    </location>
</feature>
<dbReference type="InterPro" id="IPR007052">
    <property type="entry name" value="CS_dom"/>
</dbReference>
<organism evidence="9 10">
    <name type="scientific">Symbiodinium necroappetens</name>
    <dbReference type="NCBI Taxonomy" id="1628268"/>
    <lineage>
        <taxon>Eukaryota</taxon>
        <taxon>Sar</taxon>
        <taxon>Alveolata</taxon>
        <taxon>Dinophyceae</taxon>
        <taxon>Suessiales</taxon>
        <taxon>Symbiodiniaceae</taxon>
        <taxon>Symbiodinium</taxon>
    </lineage>
</organism>
<feature type="transmembrane region" description="Helical" evidence="7">
    <location>
        <begin position="90"/>
        <end position="112"/>
    </location>
</feature>
<dbReference type="Proteomes" id="UP000601435">
    <property type="component" value="Unassembled WGS sequence"/>
</dbReference>
<dbReference type="Gene3D" id="3.90.1410.10">
    <property type="entry name" value="set domain protein methyltransferase, domain 1"/>
    <property type="match status" value="1"/>
</dbReference>
<comment type="caution">
    <text evidence="9">The sequence shown here is derived from an EMBL/GenBank/DDBJ whole genome shotgun (WGS) entry which is preliminary data.</text>
</comment>
<name>A0A812P1G3_9DINO</name>
<evidence type="ECO:0000259" key="8">
    <source>
        <dbReference type="PROSITE" id="PS51203"/>
    </source>
</evidence>
<dbReference type="GO" id="GO:0006913">
    <property type="term" value="P:nucleocytoplasmic transport"/>
    <property type="evidence" value="ECO:0007669"/>
    <property type="project" value="TreeGrafter"/>
</dbReference>
<keyword evidence="7" id="KW-0472">Membrane</keyword>